<reference evidence="1" key="1">
    <citation type="submission" date="2022-09" db="EMBL/GenBank/DDBJ databases">
        <title>The complete genome of Acidovorax sp. 5MLIR.</title>
        <authorList>
            <person name="Liu L."/>
            <person name="Yue J."/>
            <person name="Yang F."/>
            <person name="Yuan J."/>
            <person name="Li L."/>
        </authorList>
    </citation>
    <scope>NUCLEOTIDE SEQUENCE</scope>
    <source>
        <strain evidence="1">5MLIR</strain>
    </source>
</reference>
<dbReference type="InterPro" id="IPR012902">
    <property type="entry name" value="N_methyl_site"/>
</dbReference>
<keyword evidence="2" id="KW-1185">Reference proteome</keyword>
<proteinExistence type="predicted"/>
<dbReference type="Proteomes" id="UP001162800">
    <property type="component" value="Chromosome"/>
</dbReference>
<organism evidence="1 2">
    <name type="scientific">Comamonas endophytica</name>
    <dbReference type="NCBI Taxonomy" id="2949090"/>
    <lineage>
        <taxon>Bacteria</taxon>
        <taxon>Pseudomonadati</taxon>
        <taxon>Pseudomonadota</taxon>
        <taxon>Betaproteobacteria</taxon>
        <taxon>Burkholderiales</taxon>
        <taxon>Comamonadaceae</taxon>
        <taxon>Comamonas</taxon>
    </lineage>
</organism>
<name>A0ABY6GCM0_9BURK</name>
<dbReference type="EMBL" id="CP106881">
    <property type="protein sequence ID" value="UYG52219.1"/>
    <property type="molecule type" value="Genomic_DNA"/>
</dbReference>
<evidence type="ECO:0000313" key="2">
    <source>
        <dbReference type="Proteomes" id="UP001162800"/>
    </source>
</evidence>
<protein>
    <submittedName>
        <fullName evidence="1">Type II secretion system protein</fullName>
    </submittedName>
</protein>
<sequence length="172" mass="18903">MRTGEFLPGRRCRTQGGFTLVALLAALALLALATHQVMAVVSQQAQREREADLLRSGADIVRAIGAYHERSPGAVKQWPWSLEELTNDRRFVSLLRHLRRVPLDPFTRTDDWGIVAAPGGGIAGVYSKGQARPIRAAGAEPAELGLGSAQHYSEWRFIYKPAPDSPPMEHKP</sequence>
<dbReference type="RefSeq" id="WP_231044258.1">
    <property type="nucleotide sequence ID" value="NZ_CP106881.1"/>
</dbReference>
<gene>
    <name evidence="1" type="ORF">M9799_02980</name>
</gene>
<evidence type="ECO:0000313" key="1">
    <source>
        <dbReference type="EMBL" id="UYG52219.1"/>
    </source>
</evidence>
<accession>A0ABY6GCM0</accession>
<dbReference type="Pfam" id="PF07963">
    <property type="entry name" value="N_methyl"/>
    <property type="match status" value="1"/>
</dbReference>